<organism evidence="3 4">
    <name type="scientific">Brassica cretica</name>
    <name type="common">Mustard</name>
    <dbReference type="NCBI Taxonomy" id="69181"/>
    <lineage>
        <taxon>Eukaryota</taxon>
        <taxon>Viridiplantae</taxon>
        <taxon>Streptophyta</taxon>
        <taxon>Embryophyta</taxon>
        <taxon>Tracheophyta</taxon>
        <taxon>Spermatophyta</taxon>
        <taxon>Magnoliopsida</taxon>
        <taxon>eudicotyledons</taxon>
        <taxon>Gunneridae</taxon>
        <taxon>Pentapetalae</taxon>
        <taxon>rosids</taxon>
        <taxon>malvids</taxon>
        <taxon>Brassicales</taxon>
        <taxon>Brassicaceae</taxon>
        <taxon>Brassiceae</taxon>
        <taxon>Brassica</taxon>
    </lineage>
</organism>
<gene>
    <name evidence="3" type="ORF">F2Q69_00028569</name>
</gene>
<evidence type="ECO:0000256" key="1">
    <source>
        <dbReference type="SAM" id="Coils"/>
    </source>
</evidence>
<feature type="region of interest" description="Disordered" evidence="2">
    <location>
        <begin position="1"/>
        <end position="40"/>
    </location>
</feature>
<comment type="caution">
    <text evidence="3">The sequence shown here is derived from an EMBL/GenBank/DDBJ whole genome shotgun (WGS) entry which is preliminary data.</text>
</comment>
<evidence type="ECO:0000313" key="3">
    <source>
        <dbReference type="EMBL" id="KAF3583853.1"/>
    </source>
</evidence>
<accession>A0A8S9RTN2</accession>
<keyword evidence="1" id="KW-0175">Coiled coil</keyword>
<evidence type="ECO:0000256" key="2">
    <source>
        <dbReference type="SAM" id="MobiDB-lite"/>
    </source>
</evidence>
<name>A0A8S9RTN2_BRACR</name>
<evidence type="ECO:0000313" key="4">
    <source>
        <dbReference type="Proteomes" id="UP000712600"/>
    </source>
</evidence>
<feature type="compositionally biased region" description="Basic and acidic residues" evidence="2">
    <location>
        <begin position="288"/>
        <end position="311"/>
    </location>
</feature>
<feature type="coiled-coil region" evidence="1">
    <location>
        <begin position="199"/>
        <end position="233"/>
    </location>
</feature>
<dbReference type="Proteomes" id="UP000712600">
    <property type="component" value="Unassembled WGS sequence"/>
</dbReference>
<feature type="compositionally biased region" description="Acidic residues" evidence="2">
    <location>
        <begin position="312"/>
        <end position="322"/>
    </location>
</feature>
<reference evidence="3" key="1">
    <citation type="submission" date="2019-12" db="EMBL/GenBank/DDBJ databases">
        <title>Genome sequencing and annotation of Brassica cretica.</title>
        <authorList>
            <person name="Studholme D.J."/>
            <person name="Sarris P."/>
        </authorList>
    </citation>
    <scope>NUCLEOTIDE SEQUENCE</scope>
    <source>
        <strain evidence="3">PFS-109/04</strain>
        <tissue evidence="3">Leaf</tissue>
    </source>
</reference>
<dbReference type="AlphaFoldDB" id="A0A8S9RTN2"/>
<proteinExistence type="predicted"/>
<sequence>MENIELSRASIEKDGMLSSDVETEESTDTELPTSIDTAQPEAGKSFLTELINEEVVQTEPIGQLSNETSQTKQGTEIPLKINPTLIKGEEMRLSMQDYLDPDLEEIKNSLNSLHSFLQNQHRSDIAQIEDDALSDMENQLEDETNYSDPYSVFNIDSFTQAYDIAVKSCTGKEKFNIRQAFTGNRKTKSDFYGKINMVYGKLMEKADSLGELIRKLESQVAEITTAIKRETGRLPGGTDLNPRRQVSAVMLRSGKRLATNTKSNTEIGNSANADETGKSDSQPILLDDPDKKSSRENGKSTAEINKEKTIDLEVEDDSEIEAEIDRQYGTHVDQPVDPAVDQLPNNPIDRRPTRKGDLHHR</sequence>
<feature type="region of interest" description="Disordered" evidence="2">
    <location>
        <begin position="253"/>
        <end position="361"/>
    </location>
</feature>
<dbReference type="EMBL" id="QGKX02000088">
    <property type="protein sequence ID" value="KAF3583853.1"/>
    <property type="molecule type" value="Genomic_DNA"/>
</dbReference>
<protein>
    <submittedName>
        <fullName evidence="3">Uncharacterized protein</fullName>
    </submittedName>
</protein>
<feature type="compositionally biased region" description="Polar residues" evidence="2">
    <location>
        <begin position="258"/>
        <end position="273"/>
    </location>
</feature>
<feature type="compositionally biased region" description="Basic and acidic residues" evidence="2">
    <location>
        <begin position="348"/>
        <end position="361"/>
    </location>
</feature>